<evidence type="ECO:0000313" key="3">
    <source>
        <dbReference type="Proteomes" id="UP000307541"/>
    </source>
</evidence>
<sequence length="247" mass="27032">MHRALLTLVLCLLPPCLLADALDGHYLTTLDGQPAEMYLRSQGQQVTGEYVEGARLRLQISGSFDGQLLSAQISEPQSGQLIANMNATYANGVLNTHIAARNPTTGATLERKALFHRQNLSAAAATQSSRPSSSATRDPALIGTWVHEKIINSDGASFASMTTQMILQLSDDGSVSQWTRSVAGGADWNYDSPGELQYSGRWQSNNGLLEVQMQGSSDYQPAAYYRFSDQYLVTESNTGKLIWQRRR</sequence>
<accession>A0A4T2A190</accession>
<dbReference type="Proteomes" id="UP000307541">
    <property type="component" value="Unassembled WGS sequence"/>
</dbReference>
<dbReference type="EMBL" id="RFLV01000001">
    <property type="protein sequence ID" value="TIH09799.1"/>
    <property type="molecule type" value="Genomic_DNA"/>
</dbReference>
<dbReference type="OrthoDB" id="6843578at2"/>
<comment type="caution">
    <text evidence="2">The sequence shown here is derived from an EMBL/GenBank/DDBJ whole genome shotgun (WGS) entry which is preliminary data.</text>
</comment>
<gene>
    <name evidence="2" type="ORF">D8779_03625</name>
</gene>
<proteinExistence type="predicted"/>
<evidence type="ECO:0000256" key="1">
    <source>
        <dbReference type="SAM" id="SignalP"/>
    </source>
</evidence>
<evidence type="ECO:0000313" key="2">
    <source>
        <dbReference type="EMBL" id="TIH09799.1"/>
    </source>
</evidence>
<reference evidence="2 3" key="1">
    <citation type="submission" date="2018-10" db="EMBL/GenBank/DDBJ databases">
        <title>Pseudomonas leptonychotis sp. nov., isolated from Weddell seals in Antarctica.</title>
        <authorList>
            <person name="Novakova D."/>
            <person name="Svec P."/>
            <person name="Kralova S."/>
            <person name="Kristofova L."/>
            <person name="Zeman M."/>
            <person name="Pantucek R."/>
            <person name="Maslanova I."/>
            <person name="Sedlacek I."/>
        </authorList>
    </citation>
    <scope>NUCLEOTIDE SEQUENCE [LARGE SCALE GENOMIC DNA]</scope>
    <source>
        <strain evidence="2 3">CCM 8849</strain>
    </source>
</reference>
<feature type="chain" id="PRO_5020182487" evidence="1">
    <location>
        <begin position="20"/>
        <end position="247"/>
    </location>
</feature>
<keyword evidence="3" id="KW-1185">Reference proteome</keyword>
<keyword evidence="1" id="KW-0732">Signal</keyword>
<protein>
    <submittedName>
        <fullName evidence="2">Uncharacterized protein</fullName>
    </submittedName>
</protein>
<name>A0A4T2A190_9PSED</name>
<dbReference type="RefSeq" id="WP_136663097.1">
    <property type="nucleotide sequence ID" value="NZ_RFLV01000001.1"/>
</dbReference>
<dbReference type="AlphaFoldDB" id="A0A4T2A190"/>
<feature type="signal peptide" evidence="1">
    <location>
        <begin position="1"/>
        <end position="19"/>
    </location>
</feature>
<organism evidence="2 3">
    <name type="scientific">Pseudomonas leptonychotis</name>
    <dbReference type="NCBI Taxonomy" id="2448482"/>
    <lineage>
        <taxon>Bacteria</taxon>
        <taxon>Pseudomonadati</taxon>
        <taxon>Pseudomonadota</taxon>
        <taxon>Gammaproteobacteria</taxon>
        <taxon>Pseudomonadales</taxon>
        <taxon>Pseudomonadaceae</taxon>
        <taxon>Pseudomonas</taxon>
    </lineage>
</organism>